<dbReference type="EMBL" id="NASZ01000008">
    <property type="protein sequence ID" value="MBD0724994.1"/>
    <property type="molecule type" value="Genomic_DNA"/>
</dbReference>
<keyword evidence="4" id="KW-1185">Reference proteome</keyword>
<keyword evidence="2" id="KW-1133">Transmembrane helix</keyword>
<reference evidence="3 4" key="1">
    <citation type="journal article" date="2020" name="Microbiol. Res.">
        <title>Flavobacterium pokkalii sp. nov., a novel plant growth promoting native rhizobacteria isolated from pokkali rice grown in coastal saline affected agricultural regions of southern India, Kerala.</title>
        <authorList>
            <person name="Menon R.R."/>
            <person name="Kumari S."/>
            <person name="Viver T."/>
            <person name="Rameshkumar N."/>
        </authorList>
    </citation>
    <scope>NUCLEOTIDE SEQUENCE [LARGE SCALE GENOMIC DNA]</scope>
    <source>
        <strain evidence="3 4">L1I52</strain>
    </source>
</reference>
<proteinExistence type="predicted"/>
<dbReference type="Proteomes" id="UP000661715">
    <property type="component" value="Unassembled WGS sequence"/>
</dbReference>
<evidence type="ECO:0000256" key="2">
    <source>
        <dbReference type="SAM" id="Phobius"/>
    </source>
</evidence>
<accession>A0ABR7UQ29</accession>
<keyword evidence="1" id="KW-0175">Coiled coil</keyword>
<name>A0ABR7UQ29_9FLAO</name>
<evidence type="ECO:0000313" key="4">
    <source>
        <dbReference type="Proteomes" id="UP000661715"/>
    </source>
</evidence>
<protein>
    <recommendedName>
        <fullName evidence="5">Transposase</fullName>
    </recommendedName>
</protein>
<sequence>MVAQIFNVKFYFRCKFLRVLTTNVLKSLLMKTILIAATFFMVWACGPESSPEGRSKIRDRNLQEQLDSLKTENIQMKKEILLIKEKLKMPVK</sequence>
<evidence type="ECO:0000256" key="1">
    <source>
        <dbReference type="SAM" id="Coils"/>
    </source>
</evidence>
<keyword evidence="2" id="KW-0472">Membrane</keyword>
<gene>
    <name evidence="3" type="ORF">B6A10_07370</name>
</gene>
<evidence type="ECO:0008006" key="5">
    <source>
        <dbReference type="Google" id="ProtNLM"/>
    </source>
</evidence>
<feature type="coiled-coil region" evidence="1">
    <location>
        <begin position="59"/>
        <end position="86"/>
    </location>
</feature>
<keyword evidence="2" id="KW-0812">Transmembrane</keyword>
<organism evidence="3 4">
    <name type="scientific">Flavobacterium pokkalii</name>
    <dbReference type="NCBI Taxonomy" id="1940408"/>
    <lineage>
        <taxon>Bacteria</taxon>
        <taxon>Pseudomonadati</taxon>
        <taxon>Bacteroidota</taxon>
        <taxon>Flavobacteriia</taxon>
        <taxon>Flavobacteriales</taxon>
        <taxon>Flavobacteriaceae</taxon>
        <taxon>Flavobacterium</taxon>
    </lineage>
</organism>
<feature type="transmembrane region" description="Helical" evidence="2">
    <location>
        <begin position="28"/>
        <end position="46"/>
    </location>
</feature>
<comment type="caution">
    <text evidence="3">The sequence shown here is derived from an EMBL/GenBank/DDBJ whole genome shotgun (WGS) entry which is preliminary data.</text>
</comment>
<evidence type="ECO:0000313" key="3">
    <source>
        <dbReference type="EMBL" id="MBD0724994.1"/>
    </source>
</evidence>